<dbReference type="PROSITE" id="PS50940">
    <property type="entry name" value="CHIT_BIND_II"/>
    <property type="match status" value="1"/>
</dbReference>
<evidence type="ECO:0000313" key="2">
    <source>
        <dbReference type="EMBL" id="KAK3091898.1"/>
    </source>
</evidence>
<comment type="caution">
    <text evidence="2">The sequence shown here is derived from an EMBL/GenBank/DDBJ whole genome shotgun (WGS) entry which is preliminary data.</text>
</comment>
<dbReference type="InterPro" id="IPR036508">
    <property type="entry name" value="Chitin-bd_dom_sf"/>
</dbReference>
<dbReference type="GO" id="GO:0008061">
    <property type="term" value="F:chitin binding"/>
    <property type="evidence" value="ECO:0007669"/>
    <property type="project" value="InterPro"/>
</dbReference>
<sequence>CYGKEPGIYGNKYDCSRYYICDESRSMSMPCPPRTFYDENRHKCDYIGNVPDCYDI</sequence>
<reference evidence="2" key="1">
    <citation type="submission" date="2019-08" db="EMBL/GenBank/DDBJ databases">
        <title>The improved chromosome-level genome for the pearl oyster Pinctada fucata martensii using PacBio sequencing and Hi-C.</title>
        <authorList>
            <person name="Zheng Z."/>
        </authorList>
    </citation>
    <scope>NUCLEOTIDE SEQUENCE</scope>
    <source>
        <strain evidence="2">ZZ-2019</strain>
        <tissue evidence="2">Adductor muscle</tissue>
    </source>
</reference>
<feature type="non-terminal residue" evidence="2">
    <location>
        <position position="1"/>
    </location>
</feature>
<dbReference type="SUPFAM" id="SSF57625">
    <property type="entry name" value="Invertebrate chitin-binding proteins"/>
    <property type="match status" value="1"/>
</dbReference>
<organism evidence="2 3">
    <name type="scientific">Pinctada imbricata</name>
    <name type="common">Atlantic pearl-oyster</name>
    <name type="synonym">Pinctada martensii</name>
    <dbReference type="NCBI Taxonomy" id="66713"/>
    <lineage>
        <taxon>Eukaryota</taxon>
        <taxon>Metazoa</taxon>
        <taxon>Spiralia</taxon>
        <taxon>Lophotrochozoa</taxon>
        <taxon>Mollusca</taxon>
        <taxon>Bivalvia</taxon>
        <taxon>Autobranchia</taxon>
        <taxon>Pteriomorphia</taxon>
        <taxon>Pterioida</taxon>
        <taxon>Pterioidea</taxon>
        <taxon>Pteriidae</taxon>
        <taxon>Pinctada</taxon>
    </lineage>
</organism>
<keyword evidence="3" id="KW-1185">Reference proteome</keyword>
<evidence type="ECO:0000259" key="1">
    <source>
        <dbReference type="PROSITE" id="PS50940"/>
    </source>
</evidence>
<proteinExistence type="predicted"/>
<dbReference type="InterPro" id="IPR002557">
    <property type="entry name" value="Chitin-bd_dom"/>
</dbReference>
<dbReference type="SMART" id="SM00494">
    <property type="entry name" value="ChtBD2"/>
    <property type="match status" value="1"/>
</dbReference>
<feature type="domain" description="Chitin-binding type-2" evidence="1">
    <location>
        <begin position="1"/>
        <end position="55"/>
    </location>
</feature>
<dbReference type="AlphaFoldDB" id="A0AA88XUI2"/>
<evidence type="ECO:0000313" key="3">
    <source>
        <dbReference type="Proteomes" id="UP001186944"/>
    </source>
</evidence>
<gene>
    <name evidence="2" type="ORF">FSP39_023546</name>
</gene>
<protein>
    <recommendedName>
        <fullName evidence="1">Chitin-binding type-2 domain-containing protein</fullName>
    </recommendedName>
</protein>
<dbReference type="EMBL" id="VSWD01000010">
    <property type="protein sequence ID" value="KAK3091898.1"/>
    <property type="molecule type" value="Genomic_DNA"/>
</dbReference>
<dbReference type="GO" id="GO:0005576">
    <property type="term" value="C:extracellular region"/>
    <property type="evidence" value="ECO:0007669"/>
    <property type="project" value="InterPro"/>
</dbReference>
<name>A0AA88XUI2_PINIB</name>
<accession>A0AA88XUI2</accession>
<dbReference type="Proteomes" id="UP001186944">
    <property type="component" value="Unassembled WGS sequence"/>
</dbReference>
<dbReference type="Gene3D" id="2.170.140.10">
    <property type="entry name" value="Chitin binding domain"/>
    <property type="match status" value="1"/>
</dbReference>
<dbReference type="Pfam" id="PF01607">
    <property type="entry name" value="CBM_14"/>
    <property type="match status" value="1"/>
</dbReference>